<reference evidence="1" key="1">
    <citation type="submission" date="2020-03" db="EMBL/GenBank/DDBJ databases">
        <title>The deep terrestrial virosphere.</title>
        <authorList>
            <person name="Holmfeldt K."/>
            <person name="Nilsson E."/>
            <person name="Simone D."/>
            <person name="Lopez-Fernandez M."/>
            <person name="Wu X."/>
            <person name="de Brujin I."/>
            <person name="Lundin D."/>
            <person name="Andersson A."/>
            <person name="Bertilsson S."/>
            <person name="Dopson M."/>
        </authorList>
    </citation>
    <scope>NUCLEOTIDE SEQUENCE</scope>
    <source>
        <strain evidence="1">MM415B02214</strain>
    </source>
</reference>
<name>A0A6M3KVN3_9ZZZZ</name>
<organism evidence="1">
    <name type="scientific">viral metagenome</name>
    <dbReference type="NCBI Taxonomy" id="1070528"/>
    <lineage>
        <taxon>unclassified sequences</taxon>
        <taxon>metagenomes</taxon>
        <taxon>organismal metagenomes</taxon>
    </lineage>
</organism>
<gene>
    <name evidence="1" type="ORF">MM415B02214_0005</name>
</gene>
<evidence type="ECO:0000313" key="1">
    <source>
        <dbReference type="EMBL" id="QJA85494.1"/>
    </source>
</evidence>
<dbReference type="EMBL" id="MT142578">
    <property type="protein sequence ID" value="QJA85494.1"/>
    <property type="molecule type" value="Genomic_DNA"/>
</dbReference>
<accession>A0A6M3KVN3</accession>
<sequence length="424" mass="44687">MKRLVFNVFIGSLLLLGLFCFNAYGLSPPSFTSAGGDVSEDTSPSLGGNLDMAGFELTDTTDGVINFASGVSTFAPGSGVTVSPLGPVVFGNLATKATRAIDLSGTGFTTASQNHIYIDDNNRWDGVGFLRASYLYSSDASGYIRVASGALLYGGSVNNGSPHKIELDTLKPMLFGDYGSSGSVADATVTSGSAYLYLPGHGISNVTGYMIIVYDSASTADEKIMRVTGSDYSGVTVSETFVASGTTTDAVIYGNAIGFMANDGTNGNWIAGFTNQKPLQIGGSSLVATTHSLTTGDVLIANMMEVKSSLYLDGITYHYNNVTFQDNKTFYMGTDNDISLKYDGTNNISRFDIGRVASRPFYIEDTTSGTTPIIISKSGVTMEGMAAFTSGTTVFFNRSLKYGIWLNPANNTLYKRDAAGTAAL</sequence>
<dbReference type="AlphaFoldDB" id="A0A6M3KVN3"/>
<protein>
    <submittedName>
        <fullName evidence="1">Uncharacterized protein</fullName>
    </submittedName>
</protein>
<proteinExistence type="predicted"/>